<dbReference type="InterPro" id="IPR025723">
    <property type="entry name" value="ArsA/GET3_ATPase-like"/>
</dbReference>
<organism evidence="5 6">
    <name type="scientific">Microbulbifer elongatus</name>
    <dbReference type="NCBI Taxonomy" id="86173"/>
    <lineage>
        <taxon>Bacteria</taxon>
        <taxon>Pseudomonadati</taxon>
        <taxon>Pseudomonadota</taxon>
        <taxon>Gammaproteobacteria</taxon>
        <taxon>Cellvibrionales</taxon>
        <taxon>Microbulbiferaceae</taxon>
        <taxon>Microbulbifer</taxon>
    </lineage>
</organism>
<evidence type="ECO:0000259" key="4">
    <source>
        <dbReference type="Pfam" id="PF02374"/>
    </source>
</evidence>
<comment type="caution">
    <text evidence="5">The sequence shown here is derived from an EMBL/GenBank/DDBJ whole genome shotgun (WGS) entry which is preliminary data.</text>
</comment>
<reference evidence="5" key="1">
    <citation type="thesis" date="2020" institute="Technische Universitat Dresden" country="Dresden, Germany">
        <title>The Agarolytic System of Microbulbifer elongatus PORT2, Isolated from Batu Karas, Pangandaran West Java Indonesia.</title>
        <authorList>
            <person name="Anggraeni S.R."/>
        </authorList>
    </citation>
    <scope>NUCLEOTIDE SEQUENCE</scope>
    <source>
        <strain evidence="5">PORT2</strain>
    </source>
</reference>
<evidence type="ECO:0000313" key="6">
    <source>
        <dbReference type="Proteomes" id="UP001205566"/>
    </source>
</evidence>
<sequence>MNRSLDIAQLMARRLIMVGGKGGVGKSTMAATLATIAAAHGRKTLLVSTDPAHNLSDLFGCEIGSNGCAIPWGGGNLQALEISPQHALDTYLESVRQQMLPHVAVHLRGQLEKQLHLTRHAPGSEEAALLDALTRVIENREEYDLIIFDTAPTGHTLRLLNLPSVMSRWTEGLIAQKERAGRFRDLLGKFASAGEESDGGASAQLAPLIARRARFQQAAQALQDPQISAFLFVMTPEALPLSETRRAVMALESSGIPVAGIILNRLLPPEAEAVTFLRGAWACQQQILQRVADELAQVPCVSLPMTGNTLQGREGLAWLAAQLVAATEADVTKQKQPDSVTAGLS</sequence>
<dbReference type="NCBIfam" id="TIGR00345">
    <property type="entry name" value="GET3_arsA_TRC40"/>
    <property type="match status" value="1"/>
</dbReference>
<dbReference type="EC" id="7.3.2.7" evidence="3"/>
<dbReference type="PANTHER" id="PTHR10803:SF3">
    <property type="entry name" value="ATPASE GET3"/>
    <property type="match status" value="1"/>
</dbReference>
<comment type="catalytic activity">
    <reaction evidence="2">
        <text>arsenite(in) + ATP + H2O = arsenite(out) + ADP + phosphate + H(+)</text>
        <dbReference type="Rhea" id="RHEA:11348"/>
        <dbReference type="ChEBI" id="CHEBI:15377"/>
        <dbReference type="ChEBI" id="CHEBI:15378"/>
        <dbReference type="ChEBI" id="CHEBI:29242"/>
        <dbReference type="ChEBI" id="CHEBI:30616"/>
        <dbReference type="ChEBI" id="CHEBI:43474"/>
        <dbReference type="ChEBI" id="CHEBI:456216"/>
        <dbReference type="EC" id="7.3.2.7"/>
    </reaction>
</comment>
<protein>
    <recommendedName>
        <fullName evidence="3">arsenite-transporting ATPase</fullName>
        <ecNumber evidence="3">7.3.2.7</ecNumber>
    </recommendedName>
</protein>
<dbReference type="EMBL" id="JACASI010000026">
    <property type="protein sequence ID" value="MCQ3829765.1"/>
    <property type="molecule type" value="Genomic_DNA"/>
</dbReference>
<evidence type="ECO:0000256" key="2">
    <source>
        <dbReference type="ARBA" id="ARBA00052296"/>
    </source>
</evidence>
<gene>
    <name evidence="5" type="ORF">HXX02_09925</name>
</gene>
<evidence type="ECO:0000256" key="1">
    <source>
        <dbReference type="ARBA" id="ARBA00011040"/>
    </source>
</evidence>
<dbReference type="CDD" id="cd02035">
    <property type="entry name" value="ArsA"/>
    <property type="match status" value="1"/>
</dbReference>
<evidence type="ECO:0000313" key="5">
    <source>
        <dbReference type="EMBL" id="MCQ3829765.1"/>
    </source>
</evidence>
<evidence type="ECO:0000256" key="3">
    <source>
        <dbReference type="ARBA" id="ARBA00066752"/>
    </source>
</evidence>
<dbReference type="SUPFAM" id="SSF52540">
    <property type="entry name" value="P-loop containing nucleoside triphosphate hydrolases"/>
    <property type="match status" value="1"/>
</dbReference>
<name>A0ABT1P0Y6_9GAMM</name>
<dbReference type="InterPro" id="IPR027417">
    <property type="entry name" value="P-loop_NTPase"/>
</dbReference>
<proteinExistence type="inferred from homology"/>
<dbReference type="RefSeq" id="WP_255874812.1">
    <property type="nucleotide sequence ID" value="NZ_JACASI010000026.1"/>
</dbReference>
<dbReference type="InterPro" id="IPR016300">
    <property type="entry name" value="ATPase_ArsA/GET3"/>
</dbReference>
<dbReference type="Gene3D" id="3.40.50.300">
    <property type="entry name" value="P-loop containing nucleotide triphosphate hydrolases"/>
    <property type="match status" value="1"/>
</dbReference>
<keyword evidence="6" id="KW-1185">Reference proteome</keyword>
<dbReference type="PANTHER" id="PTHR10803">
    <property type="entry name" value="ARSENICAL PUMP-DRIVING ATPASE ARSENITE-TRANSLOCATING ATPASE"/>
    <property type="match status" value="1"/>
</dbReference>
<feature type="domain" description="ArsA/GET3 Anion-transporting ATPase-like" evidence="4">
    <location>
        <begin position="14"/>
        <end position="324"/>
    </location>
</feature>
<dbReference type="Pfam" id="PF02374">
    <property type="entry name" value="ArsA_ATPase"/>
    <property type="match status" value="1"/>
</dbReference>
<accession>A0ABT1P0Y6</accession>
<comment type="similarity">
    <text evidence="1">Belongs to the arsA ATPase family.</text>
</comment>
<dbReference type="Proteomes" id="UP001205566">
    <property type="component" value="Unassembled WGS sequence"/>
</dbReference>